<feature type="binding site" evidence="9">
    <location>
        <position position="70"/>
    </location>
    <ligand>
        <name>Mg(2+)</name>
        <dbReference type="ChEBI" id="CHEBI:18420"/>
        <label>1</label>
        <note>catalytic</note>
    </ligand>
</feature>
<dbReference type="KEGG" id="htq:FRZ44_41420"/>
<evidence type="ECO:0000256" key="5">
    <source>
        <dbReference type="ARBA" id="ARBA00019784"/>
    </source>
</evidence>
<comment type="cofactor">
    <cofactor evidence="2 9 10">
        <name>Mg(2+)</name>
        <dbReference type="ChEBI" id="CHEBI:18420"/>
    </cofactor>
</comment>
<dbReference type="Gene3D" id="3.40.190.80">
    <property type="match status" value="1"/>
</dbReference>
<dbReference type="GO" id="GO:0006020">
    <property type="term" value="P:inositol metabolic process"/>
    <property type="evidence" value="ECO:0007669"/>
    <property type="project" value="TreeGrafter"/>
</dbReference>
<dbReference type="InterPro" id="IPR000760">
    <property type="entry name" value="Inositol_monophosphatase-like"/>
</dbReference>
<accession>A0A5J6MNL8</accession>
<organism evidence="11 12">
    <name type="scientific">Hypericibacter terrae</name>
    <dbReference type="NCBI Taxonomy" id="2602015"/>
    <lineage>
        <taxon>Bacteria</taxon>
        <taxon>Pseudomonadati</taxon>
        <taxon>Pseudomonadota</taxon>
        <taxon>Alphaproteobacteria</taxon>
        <taxon>Rhodospirillales</taxon>
        <taxon>Dongiaceae</taxon>
        <taxon>Hypericibacter</taxon>
    </lineage>
</organism>
<dbReference type="EC" id="3.1.3.25" evidence="4 10"/>
<dbReference type="PANTHER" id="PTHR20854">
    <property type="entry name" value="INOSITOL MONOPHOSPHATASE"/>
    <property type="match status" value="1"/>
</dbReference>
<name>A0A5J6MNL8_9PROT</name>
<evidence type="ECO:0000256" key="3">
    <source>
        <dbReference type="ARBA" id="ARBA00009759"/>
    </source>
</evidence>
<keyword evidence="7 10" id="KW-0378">Hydrolase</keyword>
<dbReference type="PANTHER" id="PTHR20854:SF4">
    <property type="entry name" value="INOSITOL-1-MONOPHOSPHATASE-RELATED"/>
    <property type="match status" value="1"/>
</dbReference>
<evidence type="ECO:0000256" key="8">
    <source>
        <dbReference type="ARBA" id="ARBA00022842"/>
    </source>
</evidence>
<comment type="similarity">
    <text evidence="3 10">Belongs to the inositol monophosphatase superfamily.</text>
</comment>
<dbReference type="InterPro" id="IPR020583">
    <property type="entry name" value="Inositol_monoP_metal-BS"/>
</dbReference>
<dbReference type="InterPro" id="IPR022337">
    <property type="entry name" value="Inositol_monophosphatase_SuhB"/>
</dbReference>
<dbReference type="PROSITE" id="PS00630">
    <property type="entry name" value="IMP_2"/>
    <property type="match status" value="1"/>
</dbReference>
<dbReference type="SUPFAM" id="SSF56655">
    <property type="entry name" value="Carbohydrate phosphatase"/>
    <property type="match status" value="1"/>
</dbReference>
<feature type="binding site" evidence="9">
    <location>
        <position position="90"/>
    </location>
    <ligand>
        <name>Mg(2+)</name>
        <dbReference type="ChEBI" id="CHEBI:18420"/>
        <label>2</label>
    </ligand>
</feature>
<evidence type="ECO:0000256" key="10">
    <source>
        <dbReference type="RuleBase" id="RU364068"/>
    </source>
</evidence>
<dbReference type="RefSeq" id="WP_151178950.1">
    <property type="nucleotide sequence ID" value="NZ_CP042906.1"/>
</dbReference>
<keyword evidence="12" id="KW-1185">Reference proteome</keyword>
<dbReference type="GO" id="GO:0008934">
    <property type="term" value="F:inositol monophosphate 1-phosphatase activity"/>
    <property type="evidence" value="ECO:0007669"/>
    <property type="project" value="InterPro"/>
</dbReference>
<dbReference type="GO" id="GO:0007165">
    <property type="term" value="P:signal transduction"/>
    <property type="evidence" value="ECO:0007669"/>
    <property type="project" value="TreeGrafter"/>
</dbReference>
<gene>
    <name evidence="11" type="ORF">FRZ44_41420</name>
</gene>
<dbReference type="FunFam" id="3.30.540.10:FF:000003">
    <property type="entry name" value="Inositol-1-monophosphatase"/>
    <property type="match status" value="1"/>
</dbReference>
<dbReference type="CDD" id="cd01639">
    <property type="entry name" value="IMPase"/>
    <property type="match status" value="1"/>
</dbReference>
<reference evidence="11 12" key="1">
    <citation type="submission" date="2019-08" db="EMBL/GenBank/DDBJ databases">
        <title>Hyperibacter terrae gen. nov., sp. nov. and Hyperibacter viscosus sp. nov., two new members in the family Rhodospirillaceae isolated from the rhizosphere of Hypericum perforatum.</title>
        <authorList>
            <person name="Noviana Z."/>
        </authorList>
    </citation>
    <scope>NUCLEOTIDE SEQUENCE [LARGE SCALE GENOMIC DNA]</scope>
    <source>
        <strain evidence="11 12">R5913</strain>
    </source>
</reference>
<dbReference type="OrthoDB" id="9785695at2"/>
<keyword evidence="8 9" id="KW-0460">Magnesium</keyword>
<dbReference type="EMBL" id="CP042906">
    <property type="protein sequence ID" value="QEX18831.1"/>
    <property type="molecule type" value="Genomic_DNA"/>
</dbReference>
<dbReference type="Proteomes" id="UP000326202">
    <property type="component" value="Chromosome"/>
</dbReference>
<feature type="binding site" evidence="9">
    <location>
        <position position="87"/>
    </location>
    <ligand>
        <name>Mg(2+)</name>
        <dbReference type="ChEBI" id="CHEBI:18420"/>
        <label>1</label>
        <note>catalytic</note>
    </ligand>
</feature>
<dbReference type="GO" id="GO:0046872">
    <property type="term" value="F:metal ion binding"/>
    <property type="evidence" value="ECO:0007669"/>
    <property type="project" value="UniProtKB-KW"/>
</dbReference>
<dbReference type="PROSITE" id="PS00629">
    <property type="entry name" value="IMP_1"/>
    <property type="match status" value="1"/>
</dbReference>
<comment type="catalytic activity">
    <reaction evidence="1 10">
        <text>a myo-inositol phosphate + H2O = myo-inositol + phosphate</text>
        <dbReference type="Rhea" id="RHEA:24056"/>
        <dbReference type="ChEBI" id="CHEBI:15377"/>
        <dbReference type="ChEBI" id="CHEBI:17268"/>
        <dbReference type="ChEBI" id="CHEBI:43474"/>
        <dbReference type="ChEBI" id="CHEBI:84139"/>
        <dbReference type="EC" id="3.1.3.25"/>
    </reaction>
</comment>
<proteinExistence type="inferred from homology"/>
<keyword evidence="6 9" id="KW-0479">Metal-binding</keyword>
<sequence>MATRSPIINVMIKAADRAARGLKRDFGEVEQLQVSPKGPSDFVSTADIKAERALREELAKARPTYGFLMEESGATPGTDGQHRWIVDPLDGTTNFLHGLPHFCISVALERAGEIVAGVILDPIKDELYWAERGVGAYLNGRRIRVSSRRILGEALLATGIPFQEHGDHSTFAAELSAVMPKVAGVRRFGAAALDLAYVASGRYEGFWESGLQPWDMAAGILLVREAGGYVTEIGGGENMLDSGSVLAANDQLHGTIQRLLVPSEAWKRPRAQP</sequence>
<dbReference type="Gene3D" id="3.30.540.10">
    <property type="entry name" value="Fructose-1,6-Bisphosphatase, subunit A, domain 1"/>
    <property type="match status" value="1"/>
</dbReference>
<evidence type="ECO:0000256" key="2">
    <source>
        <dbReference type="ARBA" id="ARBA00001946"/>
    </source>
</evidence>
<evidence type="ECO:0000256" key="1">
    <source>
        <dbReference type="ARBA" id="ARBA00001033"/>
    </source>
</evidence>
<feature type="binding site" evidence="9">
    <location>
        <position position="215"/>
    </location>
    <ligand>
        <name>Mg(2+)</name>
        <dbReference type="ChEBI" id="CHEBI:18420"/>
        <label>1</label>
        <note>catalytic</note>
    </ligand>
</feature>
<protein>
    <recommendedName>
        <fullName evidence="5 10">Inositol-1-monophosphatase</fullName>
        <ecNumber evidence="4 10">3.1.3.25</ecNumber>
    </recommendedName>
</protein>
<dbReference type="AlphaFoldDB" id="A0A5J6MNL8"/>
<evidence type="ECO:0000313" key="11">
    <source>
        <dbReference type="EMBL" id="QEX18831.1"/>
    </source>
</evidence>
<evidence type="ECO:0000256" key="9">
    <source>
        <dbReference type="PIRSR" id="PIRSR600760-2"/>
    </source>
</evidence>
<dbReference type="PRINTS" id="PR01959">
    <property type="entry name" value="SBIMPHPHTASE"/>
</dbReference>
<dbReference type="FunFam" id="3.40.190.80:FF:000020">
    <property type="entry name" value="Fructose-1,6-bisphosphatase/inositol-1-monophosphatase"/>
    <property type="match status" value="1"/>
</dbReference>
<evidence type="ECO:0000256" key="7">
    <source>
        <dbReference type="ARBA" id="ARBA00022801"/>
    </source>
</evidence>
<dbReference type="InterPro" id="IPR020550">
    <property type="entry name" value="Inositol_monophosphatase_CS"/>
</dbReference>
<dbReference type="InterPro" id="IPR033942">
    <property type="entry name" value="IMPase"/>
</dbReference>
<dbReference type="PRINTS" id="PR00377">
    <property type="entry name" value="IMPHPHTASES"/>
</dbReference>
<evidence type="ECO:0000256" key="6">
    <source>
        <dbReference type="ARBA" id="ARBA00022723"/>
    </source>
</evidence>
<evidence type="ECO:0000256" key="4">
    <source>
        <dbReference type="ARBA" id="ARBA00013106"/>
    </source>
</evidence>
<dbReference type="GO" id="GO:0046854">
    <property type="term" value="P:phosphatidylinositol phosphate biosynthetic process"/>
    <property type="evidence" value="ECO:0007669"/>
    <property type="project" value="InterPro"/>
</dbReference>
<dbReference type="Pfam" id="PF00459">
    <property type="entry name" value="Inositol_P"/>
    <property type="match status" value="1"/>
</dbReference>
<feature type="binding site" evidence="9">
    <location>
        <position position="89"/>
    </location>
    <ligand>
        <name>Mg(2+)</name>
        <dbReference type="ChEBI" id="CHEBI:18420"/>
        <label>1</label>
        <note>catalytic</note>
    </ligand>
</feature>
<evidence type="ECO:0000313" key="12">
    <source>
        <dbReference type="Proteomes" id="UP000326202"/>
    </source>
</evidence>